<evidence type="ECO:0000256" key="2">
    <source>
        <dbReference type="ARBA" id="ARBA00022475"/>
    </source>
</evidence>
<sequence length="336" mass="36608">MKAILKRFLPILLALALLVYTLRGLPLADLTSQLKQALPEWIIGAALIVTTQTLLRAIRWKMMLNSLGFRPTLGRALLATMAGNVAGLIIPGTGELIRCTLLYRSDGVPIPQSVGTAVGERIADLMAVAVILLVTLLVQTNRLVSYVSQYTSLNERYQQLSGLQLVLLIAGVVLAGLLGLWLIRLFWLALPERYKFRDKLAGLQKGVSSVFNIPNLPVFLLVNILIHGLSLVAIYVLFLALPITENLPFSAALTIVAVTSLGSITIPTQANIGSYHFLASRTLLMYAISLNNGVIWATFSHAVFTLTSLGLSLIGILPALKYLNKRQDDNQTVQSK</sequence>
<evidence type="ECO:0000256" key="3">
    <source>
        <dbReference type="ARBA" id="ARBA00022692"/>
    </source>
</evidence>
<dbReference type="PANTHER" id="PTHR39087">
    <property type="entry name" value="UPF0104 MEMBRANE PROTEIN MJ1595"/>
    <property type="match status" value="1"/>
</dbReference>
<feature type="transmembrane region" description="Helical" evidence="6">
    <location>
        <begin position="218"/>
        <end position="241"/>
    </location>
</feature>
<dbReference type="Pfam" id="PF03706">
    <property type="entry name" value="LPG_synthase_TM"/>
    <property type="match status" value="1"/>
</dbReference>
<comment type="subcellular location">
    <subcellularLocation>
        <location evidence="1">Cell membrane</location>
        <topology evidence="1">Multi-pass membrane protein</topology>
    </subcellularLocation>
</comment>
<keyword evidence="4 6" id="KW-1133">Transmembrane helix</keyword>
<keyword evidence="8" id="KW-1185">Reference proteome</keyword>
<evidence type="ECO:0000256" key="1">
    <source>
        <dbReference type="ARBA" id="ARBA00004651"/>
    </source>
</evidence>
<keyword evidence="3 6" id="KW-0812">Transmembrane</keyword>
<organism evidence="7 8">
    <name type="scientific">Spirosoma liriopis</name>
    <dbReference type="NCBI Taxonomy" id="2937440"/>
    <lineage>
        <taxon>Bacteria</taxon>
        <taxon>Pseudomonadati</taxon>
        <taxon>Bacteroidota</taxon>
        <taxon>Cytophagia</taxon>
        <taxon>Cytophagales</taxon>
        <taxon>Cytophagaceae</taxon>
        <taxon>Spirosoma</taxon>
    </lineage>
</organism>
<feature type="transmembrane region" description="Helical" evidence="6">
    <location>
        <begin position="247"/>
        <end position="266"/>
    </location>
</feature>
<feature type="transmembrane region" description="Helical" evidence="6">
    <location>
        <begin position="40"/>
        <end position="58"/>
    </location>
</feature>
<keyword evidence="5 6" id="KW-0472">Membrane</keyword>
<evidence type="ECO:0000313" key="8">
    <source>
        <dbReference type="Proteomes" id="UP001202180"/>
    </source>
</evidence>
<dbReference type="RefSeq" id="WP_248476294.1">
    <property type="nucleotide sequence ID" value="NZ_JALPRF010000001.1"/>
</dbReference>
<protein>
    <submittedName>
        <fullName evidence="7">Flippase-like domain-containing protein</fullName>
    </submittedName>
</protein>
<dbReference type="PANTHER" id="PTHR39087:SF2">
    <property type="entry name" value="UPF0104 MEMBRANE PROTEIN MJ1595"/>
    <property type="match status" value="1"/>
</dbReference>
<evidence type="ECO:0000256" key="4">
    <source>
        <dbReference type="ARBA" id="ARBA00022989"/>
    </source>
</evidence>
<evidence type="ECO:0000256" key="6">
    <source>
        <dbReference type="SAM" id="Phobius"/>
    </source>
</evidence>
<keyword evidence="2" id="KW-1003">Cell membrane</keyword>
<comment type="caution">
    <text evidence="7">The sequence shown here is derived from an EMBL/GenBank/DDBJ whole genome shotgun (WGS) entry which is preliminary data.</text>
</comment>
<evidence type="ECO:0000256" key="5">
    <source>
        <dbReference type="ARBA" id="ARBA00023136"/>
    </source>
</evidence>
<accession>A0ABT0HHK5</accession>
<evidence type="ECO:0000313" key="7">
    <source>
        <dbReference type="EMBL" id="MCK8491644.1"/>
    </source>
</evidence>
<dbReference type="NCBIfam" id="TIGR00374">
    <property type="entry name" value="flippase-like domain"/>
    <property type="match status" value="1"/>
</dbReference>
<dbReference type="InterPro" id="IPR022791">
    <property type="entry name" value="L-PG_synthase/AglD"/>
</dbReference>
<reference evidence="7 8" key="1">
    <citation type="submission" date="2022-04" db="EMBL/GenBank/DDBJ databases">
        <title>Spirosoma sp. strain RP8 genome sequencing and assembly.</title>
        <authorList>
            <person name="Jung Y."/>
        </authorList>
    </citation>
    <scope>NUCLEOTIDE SEQUENCE [LARGE SCALE GENOMIC DNA]</scope>
    <source>
        <strain evidence="7 8">RP8</strain>
    </source>
</reference>
<feature type="transmembrane region" description="Helical" evidence="6">
    <location>
        <begin position="125"/>
        <end position="145"/>
    </location>
</feature>
<dbReference type="EMBL" id="JALPRF010000001">
    <property type="protein sequence ID" value="MCK8491644.1"/>
    <property type="molecule type" value="Genomic_DNA"/>
</dbReference>
<feature type="transmembrane region" description="Helical" evidence="6">
    <location>
        <begin position="302"/>
        <end position="320"/>
    </location>
</feature>
<proteinExistence type="predicted"/>
<feature type="transmembrane region" description="Helical" evidence="6">
    <location>
        <begin position="165"/>
        <end position="190"/>
    </location>
</feature>
<gene>
    <name evidence="7" type="ORF">M0L20_07245</name>
</gene>
<dbReference type="Proteomes" id="UP001202180">
    <property type="component" value="Unassembled WGS sequence"/>
</dbReference>
<name>A0ABT0HHK5_9BACT</name>